<feature type="compositionally biased region" description="Basic and acidic residues" evidence="1">
    <location>
        <begin position="387"/>
        <end position="409"/>
    </location>
</feature>
<protein>
    <submittedName>
        <fullName evidence="2">Uncharacterized protein</fullName>
    </submittedName>
</protein>
<reference evidence="2" key="1">
    <citation type="submission" date="2020-03" db="EMBL/GenBank/DDBJ databases">
        <title>The deep terrestrial virosphere.</title>
        <authorList>
            <person name="Holmfeldt K."/>
            <person name="Nilsson E."/>
            <person name="Simone D."/>
            <person name="Lopez-Fernandez M."/>
            <person name="Wu X."/>
            <person name="de Brujin I."/>
            <person name="Lundin D."/>
            <person name="Andersson A."/>
            <person name="Bertilsson S."/>
            <person name="Dopson M."/>
        </authorList>
    </citation>
    <scope>NUCLEOTIDE SEQUENCE</scope>
    <source>
        <strain evidence="2">MM415B02214</strain>
    </source>
</reference>
<sequence>MPVLDRLRSLVSTGKALGLEDDEGPIDKAKSLATLQNIGLRNLALSRELSEPSSHEVDMAKFTFNKLKDIMLDPSTSPASKEHYGELLKRQFFGFSPQLREILAPLAKGTPLDPMEQKAMAFDRMNPPLSWPTNKDGERLEETPENFSQIASYKFAELDRKLQREMVVYGVEAGKARAKLPTFVPVGEKYAYRDSSTRSIFSVDPNAMIRNPKQASEWGWSISKMLIEDFEPTGPAKEILTDNGTVSVMPGRKLSTGEFVQDQQFYGQSKEDISSIPEPVLDGMAAYELDLDDKDIKDPEAKFVKQLMKDIAGEKYKNEVEATAAEAQINETLRGRYPKLRHWLKFNREPKGLIFKGIRLADGSFQMITSDRIVNPIAPNGTPVPLHADDQDGTRRDADGKEVPEAKGAEDGDVIDVELETPMLDITSAHPDVVPIQVEQMKSLVSYIAPEGAAADRIDKFGRALQERLQAPGVHLSLEELKEMAKRAGLAAEMTFERLIRLFTMLEEAKAPRRKK</sequence>
<accession>A0A6M3KVA4</accession>
<evidence type="ECO:0000313" key="2">
    <source>
        <dbReference type="EMBL" id="QJA85491.1"/>
    </source>
</evidence>
<feature type="region of interest" description="Disordered" evidence="1">
    <location>
        <begin position="378"/>
        <end position="409"/>
    </location>
</feature>
<proteinExistence type="predicted"/>
<dbReference type="EMBL" id="MT142578">
    <property type="protein sequence ID" value="QJA85491.1"/>
    <property type="molecule type" value="Genomic_DNA"/>
</dbReference>
<name>A0A6M3KVA4_9ZZZZ</name>
<gene>
    <name evidence="2" type="ORF">MM415B02214_0002</name>
</gene>
<evidence type="ECO:0000256" key="1">
    <source>
        <dbReference type="SAM" id="MobiDB-lite"/>
    </source>
</evidence>
<dbReference type="AlphaFoldDB" id="A0A6M3KVA4"/>
<organism evidence="2">
    <name type="scientific">viral metagenome</name>
    <dbReference type="NCBI Taxonomy" id="1070528"/>
    <lineage>
        <taxon>unclassified sequences</taxon>
        <taxon>metagenomes</taxon>
        <taxon>organismal metagenomes</taxon>
    </lineage>
</organism>